<organism evidence="4 5">
    <name type="scientific">Apodospora peruviana</name>
    <dbReference type="NCBI Taxonomy" id="516989"/>
    <lineage>
        <taxon>Eukaryota</taxon>
        <taxon>Fungi</taxon>
        <taxon>Dikarya</taxon>
        <taxon>Ascomycota</taxon>
        <taxon>Pezizomycotina</taxon>
        <taxon>Sordariomycetes</taxon>
        <taxon>Sordariomycetidae</taxon>
        <taxon>Sordariales</taxon>
        <taxon>Lasiosphaeriaceae</taxon>
        <taxon>Apodospora</taxon>
    </lineage>
</organism>
<dbReference type="GO" id="GO:0008474">
    <property type="term" value="F:palmitoyl-(protein) hydrolase activity"/>
    <property type="evidence" value="ECO:0007669"/>
    <property type="project" value="TreeGrafter"/>
</dbReference>
<dbReference type="PANTHER" id="PTHR10655">
    <property type="entry name" value="LYSOPHOSPHOLIPASE-RELATED"/>
    <property type="match status" value="1"/>
</dbReference>
<evidence type="ECO:0000313" key="5">
    <source>
        <dbReference type="Proteomes" id="UP001283341"/>
    </source>
</evidence>
<evidence type="ECO:0000256" key="1">
    <source>
        <dbReference type="ARBA" id="ARBA00006499"/>
    </source>
</evidence>
<feature type="region of interest" description="Disordered" evidence="2">
    <location>
        <begin position="190"/>
        <end position="221"/>
    </location>
</feature>
<dbReference type="InterPro" id="IPR029058">
    <property type="entry name" value="AB_hydrolase_fold"/>
</dbReference>
<feature type="compositionally biased region" description="Acidic residues" evidence="2">
    <location>
        <begin position="200"/>
        <end position="218"/>
    </location>
</feature>
<comment type="caution">
    <text evidence="4">The sequence shown here is derived from an EMBL/GenBank/DDBJ whole genome shotgun (WGS) entry which is preliminary data.</text>
</comment>
<comment type="similarity">
    <text evidence="1">Belongs to the AB hydrolase superfamily. AB hydrolase 2 family.</text>
</comment>
<dbReference type="InterPro" id="IPR003140">
    <property type="entry name" value="PLipase/COase/thioEstase"/>
</dbReference>
<accession>A0AAE0M8S8</accession>
<feature type="domain" description="Phospholipase/carboxylesterase/thioesterase" evidence="3">
    <location>
        <begin position="61"/>
        <end position="185"/>
    </location>
</feature>
<dbReference type="PANTHER" id="PTHR10655:SF64">
    <property type="entry name" value="PHOSPHOLIPASE_CARBOXYLESTERASE_THIOESTERASE DOMAIN-CONTAINING PROTEIN"/>
    <property type="match status" value="1"/>
</dbReference>
<dbReference type="InterPro" id="IPR050565">
    <property type="entry name" value="LYPA1-2/EST-like"/>
</dbReference>
<sequence>MASDYPAPLVISPRQLPHKQTFIILHGRGSSAEKFGPTLADSQFQLNSTTPSGESEETTTTTTLAATFPHARFVFPTAARRRATVYGRAYTHQWFDNWKLDPPVTAREELQAPGLRETVAYLHGLLRAETAQVPGGSRSVVLGGLSQGCAAALVTLLLWESEPPLAAAFGMCGWLPYAARLSEQVSQGVAAANDDKRDDDGDAFDPFERSDGEDEGECDPPTRAVSWLREEIQLERSSSTRSEEEQNDPKLVFQRVPVFLGHGVEDDRVGVVLGRTASQCLRDLGCAEVELKEYSGLGHWYSAEMLRDLVSWMKAKTGW</sequence>
<protein>
    <submittedName>
        <fullName evidence="4">Alpha/Beta hydrolase protein</fullName>
    </submittedName>
</protein>
<dbReference type="Gene3D" id="3.40.50.1820">
    <property type="entry name" value="alpha/beta hydrolase"/>
    <property type="match status" value="1"/>
</dbReference>
<name>A0AAE0M8S8_9PEZI</name>
<dbReference type="GO" id="GO:0052689">
    <property type="term" value="F:carboxylic ester hydrolase activity"/>
    <property type="evidence" value="ECO:0007669"/>
    <property type="project" value="TreeGrafter"/>
</dbReference>
<dbReference type="EMBL" id="JAUEDM010000003">
    <property type="protein sequence ID" value="KAK3322758.1"/>
    <property type="molecule type" value="Genomic_DNA"/>
</dbReference>
<proteinExistence type="inferred from homology"/>
<dbReference type="Pfam" id="PF02230">
    <property type="entry name" value="Abhydrolase_2"/>
    <property type="match status" value="2"/>
</dbReference>
<evidence type="ECO:0000256" key="2">
    <source>
        <dbReference type="SAM" id="MobiDB-lite"/>
    </source>
</evidence>
<dbReference type="AlphaFoldDB" id="A0AAE0M8S8"/>
<feature type="domain" description="Phospholipase/carboxylesterase/thioesterase" evidence="3">
    <location>
        <begin position="247"/>
        <end position="314"/>
    </location>
</feature>
<evidence type="ECO:0000259" key="3">
    <source>
        <dbReference type="Pfam" id="PF02230"/>
    </source>
</evidence>
<keyword evidence="5" id="KW-1185">Reference proteome</keyword>
<dbReference type="GO" id="GO:0005737">
    <property type="term" value="C:cytoplasm"/>
    <property type="evidence" value="ECO:0007669"/>
    <property type="project" value="TreeGrafter"/>
</dbReference>
<dbReference type="Proteomes" id="UP001283341">
    <property type="component" value="Unassembled WGS sequence"/>
</dbReference>
<keyword evidence="4" id="KW-0378">Hydrolase</keyword>
<gene>
    <name evidence="4" type="ORF">B0H66DRAFT_620529</name>
</gene>
<reference evidence="4" key="1">
    <citation type="journal article" date="2023" name="Mol. Phylogenet. Evol.">
        <title>Genome-scale phylogeny and comparative genomics of the fungal order Sordariales.</title>
        <authorList>
            <person name="Hensen N."/>
            <person name="Bonometti L."/>
            <person name="Westerberg I."/>
            <person name="Brannstrom I.O."/>
            <person name="Guillou S."/>
            <person name="Cros-Aarteil S."/>
            <person name="Calhoun S."/>
            <person name="Haridas S."/>
            <person name="Kuo A."/>
            <person name="Mondo S."/>
            <person name="Pangilinan J."/>
            <person name="Riley R."/>
            <person name="LaButti K."/>
            <person name="Andreopoulos B."/>
            <person name="Lipzen A."/>
            <person name="Chen C."/>
            <person name="Yan M."/>
            <person name="Daum C."/>
            <person name="Ng V."/>
            <person name="Clum A."/>
            <person name="Steindorff A."/>
            <person name="Ohm R.A."/>
            <person name="Martin F."/>
            <person name="Silar P."/>
            <person name="Natvig D.O."/>
            <person name="Lalanne C."/>
            <person name="Gautier V."/>
            <person name="Ament-Velasquez S.L."/>
            <person name="Kruys A."/>
            <person name="Hutchinson M.I."/>
            <person name="Powell A.J."/>
            <person name="Barry K."/>
            <person name="Miller A.N."/>
            <person name="Grigoriev I.V."/>
            <person name="Debuchy R."/>
            <person name="Gladieux P."/>
            <person name="Hiltunen Thoren M."/>
            <person name="Johannesson H."/>
        </authorList>
    </citation>
    <scope>NUCLEOTIDE SEQUENCE</scope>
    <source>
        <strain evidence="4">CBS 118394</strain>
    </source>
</reference>
<evidence type="ECO:0000313" key="4">
    <source>
        <dbReference type="EMBL" id="KAK3322758.1"/>
    </source>
</evidence>
<reference evidence="4" key="2">
    <citation type="submission" date="2023-06" db="EMBL/GenBank/DDBJ databases">
        <authorList>
            <consortium name="Lawrence Berkeley National Laboratory"/>
            <person name="Haridas S."/>
            <person name="Hensen N."/>
            <person name="Bonometti L."/>
            <person name="Westerberg I."/>
            <person name="Brannstrom I.O."/>
            <person name="Guillou S."/>
            <person name="Cros-Aarteil S."/>
            <person name="Calhoun S."/>
            <person name="Kuo A."/>
            <person name="Mondo S."/>
            <person name="Pangilinan J."/>
            <person name="Riley R."/>
            <person name="Labutti K."/>
            <person name="Andreopoulos B."/>
            <person name="Lipzen A."/>
            <person name="Chen C."/>
            <person name="Yanf M."/>
            <person name="Daum C."/>
            <person name="Ng V."/>
            <person name="Clum A."/>
            <person name="Steindorff A."/>
            <person name="Ohm R."/>
            <person name="Martin F."/>
            <person name="Silar P."/>
            <person name="Natvig D."/>
            <person name="Lalanne C."/>
            <person name="Gautier V."/>
            <person name="Ament-Velasquez S.L."/>
            <person name="Kruys A."/>
            <person name="Hutchinson M.I."/>
            <person name="Powell A.J."/>
            <person name="Barry K."/>
            <person name="Miller A.N."/>
            <person name="Grigoriev I.V."/>
            <person name="Debuchy R."/>
            <person name="Gladieux P."/>
            <person name="Thoren M.H."/>
            <person name="Johannesson H."/>
        </authorList>
    </citation>
    <scope>NUCLEOTIDE SEQUENCE</scope>
    <source>
        <strain evidence="4">CBS 118394</strain>
    </source>
</reference>
<dbReference type="SUPFAM" id="SSF53474">
    <property type="entry name" value="alpha/beta-Hydrolases"/>
    <property type="match status" value="1"/>
</dbReference>